<evidence type="ECO:0000313" key="6">
    <source>
        <dbReference type="Proteomes" id="UP000664169"/>
    </source>
</evidence>
<dbReference type="PIRSF" id="PIRSF018153">
    <property type="entry name" value="Glyco_trans_15"/>
    <property type="match status" value="1"/>
</dbReference>
<sequence>MFPRFLRFFTLYWKALAALLFIFILESLYHSRSPNTTLSVPLDKPFGLGCLDVSNFPTQRANATLLMLARNKDLEGAKSAIRSVERRFNHRANYPLVLLNDQNFTREFEDGIRSVASGDVIFAVIPKGMWGYPSGLDWNAAQVAMERQKKDGILYGALPSYHYMCRFNSGFFFDMEVLQKYRWYWRIEPNVEFTCDITYDPFVEMENRGKKYGYVIALWELYKTAPSLFRKVSDYKKSHAIQTSRLWTKLINRSHLPWPFRSFLRVSSNKDTSGDEWNLCHFWSNFEIADMDWYRTKEYRDFFDYLDQDGGFFFERWGDAPVHTFAAALLLKDHELHHFQDWGYIHPPFQYIPTMPVDQAKSMPMHSLQSQSIGEWSKHSKVIGCNCDVDMGKGGVLRPNCMNTVMEAFT</sequence>
<keyword evidence="2" id="KW-0328">Glycosyltransferase</keyword>
<gene>
    <name evidence="5" type="ORF">GOMPHAMPRED_006175</name>
</gene>
<evidence type="ECO:0000256" key="3">
    <source>
        <dbReference type="ARBA" id="ARBA00022679"/>
    </source>
</evidence>
<dbReference type="GO" id="GO:0005794">
    <property type="term" value="C:Golgi apparatus"/>
    <property type="evidence" value="ECO:0007669"/>
    <property type="project" value="TreeGrafter"/>
</dbReference>
<evidence type="ECO:0000256" key="2">
    <source>
        <dbReference type="ARBA" id="ARBA00022676"/>
    </source>
</evidence>
<feature type="active site" description="Nucleophile" evidence="4">
    <location>
        <position position="287"/>
    </location>
</feature>
<dbReference type="Gene3D" id="3.90.550.10">
    <property type="entry name" value="Spore Coat Polysaccharide Biosynthesis Protein SpsA, Chain A"/>
    <property type="match status" value="1"/>
</dbReference>
<protein>
    <submittedName>
        <fullName evidence="5">Uncharacterized protein</fullName>
    </submittedName>
</protein>
<dbReference type="EMBL" id="CAJPDQ010000004">
    <property type="protein sequence ID" value="CAF9908479.1"/>
    <property type="molecule type" value="Genomic_DNA"/>
</dbReference>
<organism evidence="5 6">
    <name type="scientific">Gomphillus americanus</name>
    <dbReference type="NCBI Taxonomy" id="1940652"/>
    <lineage>
        <taxon>Eukaryota</taxon>
        <taxon>Fungi</taxon>
        <taxon>Dikarya</taxon>
        <taxon>Ascomycota</taxon>
        <taxon>Pezizomycotina</taxon>
        <taxon>Lecanoromycetes</taxon>
        <taxon>OSLEUM clade</taxon>
        <taxon>Ostropomycetidae</taxon>
        <taxon>Ostropales</taxon>
        <taxon>Graphidaceae</taxon>
        <taxon>Gomphilloideae</taxon>
        <taxon>Gomphillus</taxon>
    </lineage>
</organism>
<comment type="similarity">
    <text evidence="1">Belongs to the glycosyltransferase 15 family.</text>
</comment>
<reference evidence="5" key="1">
    <citation type="submission" date="2021-03" db="EMBL/GenBank/DDBJ databases">
        <authorList>
            <person name="Tagirdzhanova G."/>
        </authorList>
    </citation>
    <scope>NUCLEOTIDE SEQUENCE</scope>
</reference>
<accession>A0A8H3EL16</accession>
<proteinExistence type="inferred from homology"/>
<comment type="caution">
    <text evidence="5">The sequence shown here is derived from an EMBL/GenBank/DDBJ whole genome shotgun (WGS) entry which is preliminary data.</text>
</comment>
<dbReference type="AlphaFoldDB" id="A0A8H3EL16"/>
<dbReference type="OrthoDB" id="439943at2759"/>
<dbReference type="Pfam" id="PF01793">
    <property type="entry name" value="Glyco_transf_15"/>
    <property type="match status" value="1"/>
</dbReference>
<evidence type="ECO:0000256" key="4">
    <source>
        <dbReference type="PIRSR" id="PIRSR018153-1"/>
    </source>
</evidence>
<name>A0A8H3EL16_9LECA</name>
<dbReference type="GO" id="GO:0000032">
    <property type="term" value="P:cell wall mannoprotein biosynthetic process"/>
    <property type="evidence" value="ECO:0007669"/>
    <property type="project" value="TreeGrafter"/>
</dbReference>
<evidence type="ECO:0000313" key="5">
    <source>
        <dbReference type="EMBL" id="CAF9908479.1"/>
    </source>
</evidence>
<dbReference type="SUPFAM" id="SSF53448">
    <property type="entry name" value="Nucleotide-diphospho-sugar transferases"/>
    <property type="match status" value="1"/>
</dbReference>
<dbReference type="PANTHER" id="PTHR31121:SF2">
    <property type="entry name" value="MANNOSYLTRANSFERASE KTR5-RELATED"/>
    <property type="match status" value="1"/>
</dbReference>
<dbReference type="InterPro" id="IPR029044">
    <property type="entry name" value="Nucleotide-diphossugar_trans"/>
</dbReference>
<evidence type="ECO:0000256" key="1">
    <source>
        <dbReference type="ARBA" id="ARBA00007677"/>
    </source>
</evidence>
<dbReference type="GO" id="GO:0016020">
    <property type="term" value="C:membrane"/>
    <property type="evidence" value="ECO:0007669"/>
    <property type="project" value="InterPro"/>
</dbReference>
<keyword evidence="3" id="KW-0808">Transferase</keyword>
<dbReference type="InterPro" id="IPR002685">
    <property type="entry name" value="Glyco_trans_15"/>
</dbReference>
<dbReference type="Proteomes" id="UP000664169">
    <property type="component" value="Unassembled WGS sequence"/>
</dbReference>
<keyword evidence="6" id="KW-1185">Reference proteome</keyword>
<dbReference type="PANTHER" id="PTHR31121">
    <property type="entry name" value="ALPHA-1,2 MANNOSYLTRANSFERASE KTR1"/>
    <property type="match status" value="1"/>
</dbReference>
<dbReference type="GO" id="GO:0000026">
    <property type="term" value="F:alpha-1,2-mannosyltransferase activity"/>
    <property type="evidence" value="ECO:0007669"/>
    <property type="project" value="TreeGrafter"/>
</dbReference>
<dbReference type="GO" id="GO:0006487">
    <property type="term" value="P:protein N-linked glycosylation"/>
    <property type="evidence" value="ECO:0007669"/>
    <property type="project" value="TreeGrafter"/>
</dbReference>